<evidence type="ECO:0000256" key="6">
    <source>
        <dbReference type="ARBA" id="ARBA00022747"/>
    </source>
</evidence>
<dbReference type="Gene3D" id="3.40.50.150">
    <property type="entry name" value="Vaccinia Virus protein VP39"/>
    <property type="match status" value="2"/>
</dbReference>
<dbReference type="EMBL" id="CP141614">
    <property type="protein sequence ID" value="WRP14494.1"/>
    <property type="molecule type" value="Genomic_DNA"/>
</dbReference>
<dbReference type="Pfam" id="PF01555">
    <property type="entry name" value="N6_N4_Mtase"/>
    <property type="match status" value="1"/>
</dbReference>
<comment type="similarity">
    <text evidence="1">Belongs to the N(4)/N(6)-methyltransferase family. N(4) subfamily.</text>
</comment>
<dbReference type="SUPFAM" id="SSF53335">
    <property type="entry name" value="S-adenosyl-L-methionine-dependent methyltransferases"/>
    <property type="match status" value="2"/>
</dbReference>
<dbReference type="GO" id="GO:0008168">
    <property type="term" value="F:methyltransferase activity"/>
    <property type="evidence" value="ECO:0007669"/>
    <property type="project" value="UniProtKB-KW"/>
</dbReference>
<name>A0ABZ1BP46_9FIRM</name>
<evidence type="ECO:0000256" key="3">
    <source>
        <dbReference type="ARBA" id="ARBA00022603"/>
    </source>
</evidence>
<proteinExistence type="inferred from homology"/>
<keyword evidence="4" id="KW-0808">Transferase</keyword>
<dbReference type="RefSeq" id="WP_324668833.1">
    <property type="nucleotide sequence ID" value="NZ_CP141614.1"/>
</dbReference>
<dbReference type="GO" id="GO:0032259">
    <property type="term" value="P:methylation"/>
    <property type="evidence" value="ECO:0007669"/>
    <property type="project" value="UniProtKB-KW"/>
</dbReference>
<evidence type="ECO:0000256" key="4">
    <source>
        <dbReference type="ARBA" id="ARBA00022679"/>
    </source>
</evidence>
<keyword evidence="3 10" id="KW-0489">Methyltransferase</keyword>
<keyword evidence="6" id="KW-0680">Restriction system</keyword>
<dbReference type="PROSITE" id="PS00093">
    <property type="entry name" value="N4_MTASE"/>
    <property type="match status" value="1"/>
</dbReference>
<accession>A0ABZ1BP46</accession>
<evidence type="ECO:0000259" key="9">
    <source>
        <dbReference type="Pfam" id="PF01555"/>
    </source>
</evidence>
<dbReference type="EC" id="2.1.1.113" evidence="2"/>
<dbReference type="InterPro" id="IPR017985">
    <property type="entry name" value="MeTrfase_CN4_CS"/>
</dbReference>
<sequence length="396" mass="45571">MKSRISVTGNPAYDGRPFTAFATVTPETDVASLNLNWGERDLPERERTKHVHGLHPYLGKFIPQLVEVFLRKYRPKVVCDPFCGSGTTLVEANALGIDAVGCDISAFNCLLTKVKTYRYDLRLLERSVHDILVQLDLRLQPNLFGAPQEVEESQSEYLRAWYTPEVLRQLLLYRSLISAYPYQDLLKVVLSRAARSSRLTKHFELDFPKAPVTGPYYCHKHRRTCYPVTDATAFLRRYSLDALRRIETFARIRTEARTEILQGDARSVAFPPCDMVLTSPPYVGLIDYHEQHRYAFELLGLPQSREAEIGASWKGDSQRAVETYLEDMTEAFANVMRAMPSGGVLVVIVHDRKDLYDRIAQRLGVKVEYRLQRHVNRRTGRRADAFFEDVLVWRRL</sequence>
<evidence type="ECO:0000256" key="7">
    <source>
        <dbReference type="ARBA" id="ARBA00023125"/>
    </source>
</evidence>
<dbReference type="Proteomes" id="UP001333102">
    <property type="component" value="Chromosome"/>
</dbReference>
<keyword evidence="11" id="KW-1185">Reference proteome</keyword>
<keyword evidence="5" id="KW-0949">S-adenosyl-L-methionine</keyword>
<dbReference type="InterPro" id="IPR029063">
    <property type="entry name" value="SAM-dependent_MTases_sf"/>
</dbReference>
<evidence type="ECO:0000256" key="1">
    <source>
        <dbReference type="ARBA" id="ARBA00010203"/>
    </source>
</evidence>
<reference evidence="11" key="1">
    <citation type="submission" date="2023-12" db="EMBL/GenBank/DDBJ databases">
        <title>Novel isolates from deep terrestrial aquifers shed light on the physiology and ecology of the class Limnochordia.</title>
        <authorList>
            <person name="Karnachuk O.V."/>
            <person name="Lukina A.P."/>
            <person name="Avakyan M.R."/>
            <person name="Kadnikov V."/>
            <person name="Begmatov S."/>
            <person name="Beletsky A.V."/>
            <person name="Mardanov A.V."/>
            <person name="Ravin N.V."/>
        </authorList>
    </citation>
    <scope>NUCLEOTIDE SEQUENCE [LARGE SCALE GENOMIC DNA]</scope>
    <source>
        <strain evidence="11">LN</strain>
    </source>
</reference>
<protein>
    <recommendedName>
        <fullName evidence="2">site-specific DNA-methyltransferase (cytosine-N(4)-specific)</fullName>
        <ecNumber evidence="2">2.1.1.113</ecNumber>
    </recommendedName>
</protein>
<keyword evidence="7" id="KW-0238">DNA-binding</keyword>
<dbReference type="InterPro" id="IPR002941">
    <property type="entry name" value="DNA_methylase_N4/N6"/>
</dbReference>
<feature type="domain" description="DNA methylase N-4/N-6" evidence="9">
    <location>
        <begin position="76"/>
        <end position="109"/>
    </location>
</feature>
<gene>
    <name evidence="10" type="ORF">VLY81_13915</name>
</gene>
<evidence type="ECO:0000313" key="11">
    <source>
        <dbReference type="Proteomes" id="UP001333102"/>
    </source>
</evidence>
<evidence type="ECO:0000256" key="5">
    <source>
        <dbReference type="ARBA" id="ARBA00022691"/>
    </source>
</evidence>
<organism evidence="10 11">
    <name type="scientific">Geochorda subterranea</name>
    <dbReference type="NCBI Taxonomy" id="3109564"/>
    <lineage>
        <taxon>Bacteria</taxon>
        <taxon>Bacillati</taxon>
        <taxon>Bacillota</taxon>
        <taxon>Limnochordia</taxon>
        <taxon>Limnochordales</taxon>
        <taxon>Geochordaceae</taxon>
        <taxon>Geochorda</taxon>
    </lineage>
</organism>
<evidence type="ECO:0000313" key="10">
    <source>
        <dbReference type="EMBL" id="WRP14494.1"/>
    </source>
</evidence>
<evidence type="ECO:0000256" key="2">
    <source>
        <dbReference type="ARBA" id="ARBA00012185"/>
    </source>
</evidence>
<comment type="catalytic activity">
    <reaction evidence="8">
        <text>a 2'-deoxycytidine in DNA + S-adenosyl-L-methionine = an N(4)-methyl-2'-deoxycytidine in DNA + S-adenosyl-L-homocysteine + H(+)</text>
        <dbReference type="Rhea" id="RHEA:16857"/>
        <dbReference type="Rhea" id="RHEA-COMP:11369"/>
        <dbReference type="Rhea" id="RHEA-COMP:13674"/>
        <dbReference type="ChEBI" id="CHEBI:15378"/>
        <dbReference type="ChEBI" id="CHEBI:57856"/>
        <dbReference type="ChEBI" id="CHEBI:59789"/>
        <dbReference type="ChEBI" id="CHEBI:85452"/>
        <dbReference type="ChEBI" id="CHEBI:137933"/>
        <dbReference type="EC" id="2.1.1.113"/>
    </reaction>
</comment>
<evidence type="ECO:0000256" key="8">
    <source>
        <dbReference type="ARBA" id="ARBA00049120"/>
    </source>
</evidence>